<evidence type="ECO:0000313" key="3">
    <source>
        <dbReference type="Proteomes" id="UP000286045"/>
    </source>
</evidence>
<proteinExistence type="predicted"/>
<name>A0A439D2C9_9PEZI</name>
<dbReference type="EMBL" id="RYZI01000192">
    <property type="protein sequence ID" value="RWA08604.1"/>
    <property type="molecule type" value="Genomic_DNA"/>
</dbReference>
<reference evidence="2 3" key="1">
    <citation type="submission" date="2018-12" db="EMBL/GenBank/DDBJ databases">
        <title>Draft genome sequence of Xylaria grammica IHI A82.</title>
        <authorList>
            <person name="Buettner E."/>
            <person name="Kellner H."/>
        </authorList>
    </citation>
    <scope>NUCLEOTIDE SEQUENCE [LARGE SCALE GENOMIC DNA]</scope>
    <source>
        <strain evidence="2 3">IHI A82</strain>
    </source>
</reference>
<sequence>MSSNKSQATGGLSFNNEGHKSSYTGVYTGEYRASFRERIHGLRNRRPVPAPLPQDDLATGRRTASGTTDKRPRTPTPIPTPLASPVLECPGAPRKGKVDEIRRRSQEFDLDTLLDRVANERARRPVIPCLVSSRGWGCGCPEPTPVPDVRGHIPGRSTPLRNSWGSEELAQAAAALKPYLEDKTDKKLEPRRGSRAG</sequence>
<dbReference type="AlphaFoldDB" id="A0A439D2C9"/>
<organism evidence="2 3">
    <name type="scientific">Xylaria grammica</name>
    <dbReference type="NCBI Taxonomy" id="363999"/>
    <lineage>
        <taxon>Eukaryota</taxon>
        <taxon>Fungi</taxon>
        <taxon>Dikarya</taxon>
        <taxon>Ascomycota</taxon>
        <taxon>Pezizomycotina</taxon>
        <taxon>Sordariomycetes</taxon>
        <taxon>Xylariomycetidae</taxon>
        <taxon>Xylariales</taxon>
        <taxon>Xylariaceae</taxon>
        <taxon>Xylaria</taxon>
    </lineage>
</organism>
<gene>
    <name evidence="2" type="ORF">EKO27_g6515</name>
</gene>
<accession>A0A439D2C9</accession>
<dbReference type="Proteomes" id="UP000286045">
    <property type="component" value="Unassembled WGS sequence"/>
</dbReference>
<protein>
    <submittedName>
        <fullName evidence="2">Uncharacterized protein</fullName>
    </submittedName>
</protein>
<evidence type="ECO:0000313" key="2">
    <source>
        <dbReference type="EMBL" id="RWA08604.1"/>
    </source>
</evidence>
<feature type="region of interest" description="Disordered" evidence="1">
    <location>
        <begin position="175"/>
        <end position="197"/>
    </location>
</feature>
<keyword evidence="3" id="KW-1185">Reference proteome</keyword>
<feature type="compositionally biased region" description="Basic and acidic residues" evidence="1">
    <location>
        <begin position="179"/>
        <end position="197"/>
    </location>
</feature>
<feature type="region of interest" description="Disordered" evidence="1">
    <location>
        <begin position="41"/>
        <end position="100"/>
    </location>
</feature>
<feature type="region of interest" description="Disordered" evidence="1">
    <location>
        <begin position="1"/>
        <end position="25"/>
    </location>
</feature>
<evidence type="ECO:0000256" key="1">
    <source>
        <dbReference type="SAM" id="MobiDB-lite"/>
    </source>
</evidence>
<feature type="region of interest" description="Disordered" evidence="1">
    <location>
        <begin position="145"/>
        <end position="164"/>
    </location>
</feature>
<comment type="caution">
    <text evidence="2">The sequence shown here is derived from an EMBL/GenBank/DDBJ whole genome shotgun (WGS) entry which is preliminary data.</text>
</comment>